<name>A0ABU5DQV8_9BURK</name>
<feature type="transmembrane region" description="Helical" evidence="1">
    <location>
        <begin position="45"/>
        <end position="64"/>
    </location>
</feature>
<keyword evidence="1" id="KW-0812">Transmembrane</keyword>
<feature type="transmembrane region" description="Helical" evidence="1">
    <location>
        <begin position="70"/>
        <end position="89"/>
    </location>
</feature>
<reference evidence="2 3" key="1">
    <citation type="submission" date="2023-11" db="EMBL/GenBank/DDBJ databases">
        <title>Paucibacter sp. nov., isolated from fresh soil in Korea.</title>
        <authorList>
            <person name="Le N.T.T."/>
        </authorList>
    </citation>
    <scope>NUCLEOTIDE SEQUENCE [LARGE SCALE GENOMIC DNA]</scope>
    <source>
        <strain evidence="2 3">R3-3</strain>
    </source>
</reference>
<keyword evidence="1" id="KW-0472">Membrane</keyword>
<evidence type="ECO:0000256" key="1">
    <source>
        <dbReference type="SAM" id="Phobius"/>
    </source>
</evidence>
<keyword evidence="1" id="KW-1133">Transmembrane helix</keyword>
<evidence type="ECO:0008006" key="4">
    <source>
        <dbReference type="Google" id="ProtNLM"/>
    </source>
</evidence>
<gene>
    <name evidence="2" type="ORF">SNE35_28600</name>
</gene>
<comment type="caution">
    <text evidence="2">The sequence shown here is derived from an EMBL/GenBank/DDBJ whole genome shotgun (WGS) entry which is preliminary data.</text>
</comment>
<sequence length="92" mass="9803">MIAASLLYTLGGLVVLAEALNKLERVNPLATSMAPRERCTETLKALAWVLLGLGAAGAVFTPLLGLEPPTWQDVFIVVGFAVLIVRTRVKEG</sequence>
<proteinExistence type="predicted"/>
<dbReference type="Proteomes" id="UP001285263">
    <property type="component" value="Unassembled WGS sequence"/>
</dbReference>
<evidence type="ECO:0000313" key="2">
    <source>
        <dbReference type="EMBL" id="MDY0748494.1"/>
    </source>
</evidence>
<protein>
    <recommendedName>
        <fullName evidence="4">DUF3784 domain-containing protein</fullName>
    </recommendedName>
</protein>
<organism evidence="2 3">
    <name type="scientific">Roseateles agri</name>
    <dbReference type="NCBI Taxonomy" id="3098619"/>
    <lineage>
        <taxon>Bacteria</taxon>
        <taxon>Pseudomonadati</taxon>
        <taxon>Pseudomonadota</taxon>
        <taxon>Betaproteobacteria</taxon>
        <taxon>Burkholderiales</taxon>
        <taxon>Sphaerotilaceae</taxon>
        <taxon>Roseateles</taxon>
    </lineage>
</organism>
<dbReference type="RefSeq" id="WP_320426458.1">
    <property type="nucleotide sequence ID" value="NZ_JAXCLA010000010.1"/>
</dbReference>
<dbReference type="EMBL" id="JAXCLA010000010">
    <property type="protein sequence ID" value="MDY0748494.1"/>
    <property type="molecule type" value="Genomic_DNA"/>
</dbReference>
<evidence type="ECO:0000313" key="3">
    <source>
        <dbReference type="Proteomes" id="UP001285263"/>
    </source>
</evidence>
<keyword evidence="3" id="KW-1185">Reference proteome</keyword>
<accession>A0ABU5DQV8</accession>